<dbReference type="Pfam" id="PF14856">
    <property type="entry name" value="Hce2"/>
    <property type="match status" value="1"/>
</dbReference>
<protein>
    <submittedName>
        <fullName evidence="3">Ecp2 effector protein domain-containing protein</fullName>
    </submittedName>
</protein>
<keyword evidence="1" id="KW-0732">Signal</keyword>
<sequence length="176" mass="18495">MRLSTTVFAAILQLANICSATPLLTPRASGPACSFIDSVGTISCPGGCCGWSLAGSSSPFCDASTASTLTLTNKPSSWVSSCSTLKSDTATQNKNYILTEFQQNTWYAIVSNDGCRFEVNISDPEDSNDPIRIAAGDIGTFLDSGVSASQSGNYGTTGSTSCYSYHLQWRMVPPGN</sequence>
<feature type="domain" description="Ecp2 effector protein-like" evidence="2">
    <location>
        <begin position="61"/>
        <end position="162"/>
    </location>
</feature>
<evidence type="ECO:0000313" key="4">
    <source>
        <dbReference type="Proteomes" id="UP001408356"/>
    </source>
</evidence>
<reference evidence="3 4" key="1">
    <citation type="journal article" date="2024" name="J. Plant Pathol.">
        <title>Sequence and assembly of the genome of Seiridium unicorne, isolate CBS 538.82, causal agent of cypress canker disease.</title>
        <authorList>
            <person name="Scali E."/>
            <person name="Rocca G.D."/>
            <person name="Danti R."/>
            <person name="Garbelotto M."/>
            <person name="Barberini S."/>
            <person name="Baroncelli R."/>
            <person name="Emiliani G."/>
        </authorList>
    </citation>
    <scope>NUCLEOTIDE SEQUENCE [LARGE SCALE GENOMIC DNA]</scope>
    <source>
        <strain evidence="3 4">BM-138-508</strain>
    </source>
</reference>
<organism evidence="3 4">
    <name type="scientific">Seiridium unicorne</name>
    <dbReference type="NCBI Taxonomy" id="138068"/>
    <lineage>
        <taxon>Eukaryota</taxon>
        <taxon>Fungi</taxon>
        <taxon>Dikarya</taxon>
        <taxon>Ascomycota</taxon>
        <taxon>Pezizomycotina</taxon>
        <taxon>Sordariomycetes</taxon>
        <taxon>Xylariomycetidae</taxon>
        <taxon>Amphisphaeriales</taxon>
        <taxon>Sporocadaceae</taxon>
        <taxon>Seiridium</taxon>
    </lineage>
</organism>
<gene>
    <name evidence="3" type="ORF">SUNI508_00272</name>
</gene>
<name>A0ABR2VIJ0_9PEZI</name>
<dbReference type="EMBL" id="JARVKF010000001">
    <property type="protein sequence ID" value="KAK9426745.1"/>
    <property type="molecule type" value="Genomic_DNA"/>
</dbReference>
<evidence type="ECO:0000259" key="2">
    <source>
        <dbReference type="Pfam" id="PF14856"/>
    </source>
</evidence>
<feature type="signal peptide" evidence="1">
    <location>
        <begin position="1"/>
        <end position="20"/>
    </location>
</feature>
<accession>A0ABR2VIJ0</accession>
<proteinExistence type="predicted"/>
<feature type="chain" id="PRO_5045830917" evidence="1">
    <location>
        <begin position="21"/>
        <end position="176"/>
    </location>
</feature>
<comment type="caution">
    <text evidence="3">The sequence shown here is derived from an EMBL/GenBank/DDBJ whole genome shotgun (WGS) entry which is preliminary data.</text>
</comment>
<evidence type="ECO:0000256" key="1">
    <source>
        <dbReference type="SAM" id="SignalP"/>
    </source>
</evidence>
<keyword evidence="4" id="KW-1185">Reference proteome</keyword>
<dbReference type="Proteomes" id="UP001408356">
    <property type="component" value="Unassembled WGS sequence"/>
</dbReference>
<evidence type="ECO:0000313" key="3">
    <source>
        <dbReference type="EMBL" id="KAK9426745.1"/>
    </source>
</evidence>
<dbReference type="InterPro" id="IPR029226">
    <property type="entry name" value="Ecp2-like"/>
</dbReference>